<evidence type="ECO:0000256" key="4">
    <source>
        <dbReference type="SAM" id="MobiDB-lite"/>
    </source>
</evidence>
<dbReference type="AlphaFoldDB" id="A0A554N7F0"/>
<dbReference type="OrthoDB" id="9170at2157"/>
<dbReference type="InterPro" id="IPR005000">
    <property type="entry name" value="Aldolase/citrate-lyase_domain"/>
</dbReference>
<keyword evidence="3" id="KW-0460">Magnesium</keyword>
<dbReference type="RefSeq" id="WP_144262484.1">
    <property type="nucleotide sequence ID" value="NZ_QMDX01000008.1"/>
</dbReference>
<organism evidence="6 7">
    <name type="scientific">Haloglomus irregulare</name>
    <dbReference type="NCBI Taxonomy" id="2234134"/>
    <lineage>
        <taxon>Archaea</taxon>
        <taxon>Methanobacteriati</taxon>
        <taxon>Methanobacteriota</taxon>
        <taxon>Stenosarchaea group</taxon>
        <taxon>Halobacteria</taxon>
        <taxon>Halobacteriales</taxon>
        <taxon>Natronomonadaceae</taxon>
        <taxon>Haloglomus</taxon>
    </lineage>
</organism>
<keyword evidence="2" id="KW-0479">Metal-binding</keyword>
<dbReference type="Pfam" id="PF03328">
    <property type="entry name" value="HpcH_HpaI"/>
    <property type="match status" value="1"/>
</dbReference>
<reference evidence="6 7" key="1">
    <citation type="submission" date="2018-06" db="EMBL/GenBank/DDBJ databases">
        <title>Natronomonas sp. F16-60 a new haloarchaeon isolated from a solar saltern of Isla Cristina, Huelva, Spain.</title>
        <authorList>
            <person name="Duran-Viseras A."/>
            <person name="Sanchez-Porro C."/>
            <person name="Ventosa A."/>
        </authorList>
    </citation>
    <scope>NUCLEOTIDE SEQUENCE [LARGE SCALE GENOMIC DNA]</scope>
    <source>
        <strain evidence="6 7">F16-60</strain>
    </source>
</reference>
<feature type="region of interest" description="Disordered" evidence="4">
    <location>
        <begin position="1"/>
        <end position="20"/>
    </location>
</feature>
<evidence type="ECO:0000259" key="5">
    <source>
        <dbReference type="Pfam" id="PF03328"/>
    </source>
</evidence>
<dbReference type="Gene3D" id="3.20.20.60">
    <property type="entry name" value="Phosphoenolpyruvate-binding domains"/>
    <property type="match status" value="1"/>
</dbReference>
<dbReference type="InParanoid" id="A0A554N7F0"/>
<dbReference type="Proteomes" id="UP000319894">
    <property type="component" value="Unassembled WGS sequence"/>
</dbReference>
<dbReference type="PANTHER" id="PTHR32308:SF0">
    <property type="entry name" value="HPCH_HPAI ALDOLASE_CITRATE LYASE DOMAIN-CONTAINING PROTEIN"/>
    <property type="match status" value="1"/>
</dbReference>
<dbReference type="GO" id="GO:0000287">
    <property type="term" value="F:magnesium ion binding"/>
    <property type="evidence" value="ECO:0007669"/>
    <property type="project" value="TreeGrafter"/>
</dbReference>
<dbReference type="InterPro" id="IPR040442">
    <property type="entry name" value="Pyrv_kinase-like_dom_sf"/>
</dbReference>
<accession>A0A554N7F0</accession>
<evidence type="ECO:0000256" key="1">
    <source>
        <dbReference type="ARBA" id="ARBA00001946"/>
    </source>
</evidence>
<dbReference type="SUPFAM" id="SSF51621">
    <property type="entry name" value="Phosphoenolpyruvate/pyruvate domain"/>
    <property type="match status" value="1"/>
</dbReference>
<dbReference type="PANTHER" id="PTHR32308">
    <property type="entry name" value="LYASE BETA SUBUNIT, PUTATIVE (AFU_ORTHOLOGUE AFUA_4G13030)-RELATED"/>
    <property type="match status" value="1"/>
</dbReference>
<comment type="cofactor">
    <cofactor evidence="1">
        <name>Mg(2+)</name>
        <dbReference type="ChEBI" id="CHEBI:18420"/>
    </cofactor>
</comment>
<dbReference type="InterPro" id="IPR015813">
    <property type="entry name" value="Pyrv/PenolPyrv_kinase-like_dom"/>
</dbReference>
<evidence type="ECO:0000256" key="3">
    <source>
        <dbReference type="ARBA" id="ARBA00022842"/>
    </source>
</evidence>
<dbReference type="EMBL" id="QMDX01000008">
    <property type="protein sequence ID" value="TSD13298.1"/>
    <property type="molecule type" value="Genomic_DNA"/>
</dbReference>
<keyword evidence="7" id="KW-1185">Reference proteome</keyword>
<dbReference type="PIRSF" id="PIRSF015582">
    <property type="entry name" value="Cit_lyase_B"/>
    <property type="match status" value="1"/>
</dbReference>
<feature type="domain" description="HpcH/HpaI aldolase/citrate lyase" evidence="5">
    <location>
        <begin position="4"/>
        <end position="220"/>
    </location>
</feature>
<dbReference type="InterPro" id="IPR011206">
    <property type="entry name" value="Citrate_lyase_beta/mcl1/mcl2"/>
</dbReference>
<evidence type="ECO:0000313" key="6">
    <source>
        <dbReference type="EMBL" id="TSD13298.1"/>
    </source>
</evidence>
<protein>
    <submittedName>
        <fullName evidence="6">CoA ester lyase</fullName>
    </submittedName>
</protein>
<gene>
    <name evidence="6" type="ORF">DP107_12435</name>
</gene>
<evidence type="ECO:0000256" key="2">
    <source>
        <dbReference type="ARBA" id="ARBA00022723"/>
    </source>
</evidence>
<comment type="caution">
    <text evidence="6">The sequence shown here is derived from an EMBL/GenBank/DDBJ whole genome shotgun (WGS) entry which is preliminary data.</text>
</comment>
<dbReference type="GO" id="GO:0016829">
    <property type="term" value="F:lyase activity"/>
    <property type="evidence" value="ECO:0007669"/>
    <property type="project" value="UniProtKB-KW"/>
</dbReference>
<evidence type="ECO:0000313" key="7">
    <source>
        <dbReference type="Proteomes" id="UP000319894"/>
    </source>
</evidence>
<keyword evidence="6" id="KW-0456">Lyase</keyword>
<dbReference type="GO" id="GO:0006107">
    <property type="term" value="P:oxaloacetate metabolic process"/>
    <property type="evidence" value="ECO:0007669"/>
    <property type="project" value="TreeGrafter"/>
</dbReference>
<sequence length="290" mass="30388">MARRSLLFSPGGRPELMRKAPDSGADVVAFDLEDAVAPGEKAAAREAVNEVLTDSEFDPSCEVCVRTNAVRPNPDLAADDLKAVLAGEPRIDSVMLPKAERAEDVRILDSLLAGRRADLPVLALCESAAGVLNAEAIAAADPVTAVAFGAEDLAADIGAGRTREGTEVLHAREHVVLAAAAAGVDAIDTVFTEIGESEALAADTEFALELGYDGKICIHPAQVSVVNDAFTPAEDRIDWARRVLTAAAEAEADGVGVFRVDDEMIDAPLIARAEQVRERATAAGVWPDAE</sequence>
<proteinExistence type="predicted"/>
<name>A0A554N7F0_9EURY</name>